<keyword evidence="2" id="KW-0560">Oxidoreductase</keyword>
<name>A0A7X1AWK1_9BACT</name>
<evidence type="ECO:0000313" key="3">
    <source>
        <dbReference type="Proteomes" id="UP000525652"/>
    </source>
</evidence>
<keyword evidence="2" id="KW-0223">Dioxygenase</keyword>
<comment type="caution">
    <text evidence="2">The sequence shown here is derived from an EMBL/GenBank/DDBJ whole genome shotgun (WGS) entry which is preliminary data.</text>
</comment>
<comment type="cofactor">
    <cofactor evidence="1">
        <name>Fe(2+)</name>
        <dbReference type="ChEBI" id="CHEBI:29033"/>
    </cofactor>
</comment>
<organism evidence="2 3">
    <name type="scientific">Puniceicoccus vermicola</name>
    <dbReference type="NCBI Taxonomy" id="388746"/>
    <lineage>
        <taxon>Bacteria</taxon>
        <taxon>Pseudomonadati</taxon>
        <taxon>Verrucomicrobiota</taxon>
        <taxon>Opitutia</taxon>
        <taxon>Puniceicoccales</taxon>
        <taxon>Puniceicoccaceae</taxon>
        <taxon>Puniceicoccus</taxon>
    </lineage>
</organism>
<dbReference type="Proteomes" id="UP000525652">
    <property type="component" value="Unassembled WGS sequence"/>
</dbReference>
<sequence>MKNLDTQGFAIIRGVFTETELEALRGEADRVARMENSACVRHLRQKSRKFDQLARSSRLQELLPRGVFPVRSILFDKTSSENWPVTWHQDLTIAVEEKVAVEGYGPWSRKDGSIHVQPPEGLLEQMVTIRIHLDETPRSNGALRVIPGSHLNGKIGSKEVLSHVGDSEVVCECEAGDVLLMSPLLLHASKRSEFPKRRRIIHFEYAAHGSLDKRLSWYEPSPANQTE</sequence>
<accession>A0A7X1AWK1</accession>
<dbReference type="RefSeq" id="WP_185691979.1">
    <property type="nucleotide sequence ID" value="NZ_JACHVA010000051.1"/>
</dbReference>
<dbReference type="SUPFAM" id="SSF51197">
    <property type="entry name" value="Clavaminate synthase-like"/>
    <property type="match status" value="1"/>
</dbReference>
<dbReference type="Gene3D" id="2.60.120.620">
    <property type="entry name" value="q2cbj1_9rhob like domain"/>
    <property type="match status" value="1"/>
</dbReference>
<dbReference type="InterPro" id="IPR008775">
    <property type="entry name" value="Phytyl_CoA_dOase-like"/>
</dbReference>
<dbReference type="PANTHER" id="PTHR20883:SF48">
    <property type="entry name" value="ECTOINE DIOXYGENASE"/>
    <property type="match status" value="1"/>
</dbReference>
<keyword evidence="3" id="KW-1185">Reference proteome</keyword>
<dbReference type="GO" id="GO:0016706">
    <property type="term" value="F:2-oxoglutarate-dependent dioxygenase activity"/>
    <property type="evidence" value="ECO:0007669"/>
    <property type="project" value="UniProtKB-ARBA"/>
</dbReference>
<evidence type="ECO:0000256" key="1">
    <source>
        <dbReference type="ARBA" id="ARBA00001954"/>
    </source>
</evidence>
<dbReference type="AlphaFoldDB" id="A0A7X1AWK1"/>
<proteinExistence type="predicted"/>
<gene>
    <name evidence="2" type="ORF">H5P30_05660</name>
</gene>
<dbReference type="PANTHER" id="PTHR20883">
    <property type="entry name" value="PHYTANOYL-COA DIOXYGENASE DOMAIN CONTAINING 1"/>
    <property type="match status" value="1"/>
</dbReference>
<evidence type="ECO:0000313" key="2">
    <source>
        <dbReference type="EMBL" id="MBC2601257.1"/>
    </source>
</evidence>
<protein>
    <submittedName>
        <fullName evidence="2">Phytanoyl-CoA dioxygenase family protein</fullName>
    </submittedName>
</protein>
<dbReference type="Pfam" id="PF05721">
    <property type="entry name" value="PhyH"/>
    <property type="match status" value="1"/>
</dbReference>
<dbReference type="EMBL" id="JACHVA010000051">
    <property type="protein sequence ID" value="MBC2601257.1"/>
    <property type="molecule type" value="Genomic_DNA"/>
</dbReference>
<dbReference type="GO" id="GO:0005506">
    <property type="term" value="F:iron ion binding"/>
    <property type="evidence" value="ECO:0007669"/>
    <property type="project" value="UniProtKB-ARBA"/>
</dbReference>
<reference evidence="2 3" key="1">
    <citation type="submission" date="2020-07" db="EMBL/GenBank/DDBJ databases">
        <authorList>
            <person name="Feng X."/>
        </authorList>
    </citation>
    <scope>NUCLEOTIDE SEQUENCE [LARGE SCALE GENOMIC DNA]</scope>
    <source>
        <strain evidence="2 3">JCM14086</strain>
    </source>
</reference>